<gene>
    <name evidence="1" type="ORF">PsorP6_017444</name>
</gene>
<dbReference type="EMBL" id="CM047590">
    <property type="protein sequence ID" value="KAI9919483.1"/>
    <property type="molecule type" value="Genomic_DNA"/>
</dbReference>
<proteinExistence type="predicted"/>
<reference evidence="1 2" key="1">
    <citation type="journal article" date="2022" name="bioRxiv">
        <title>The genome of the oomycete Peronosclerospora sorghi, a cosmopolitan pathogen of maize and sorghum, is inflated with dispersed pseudogenes.</title>
        <authorList>
            <person name="Fletcher K."/>
            <person name="Martin F."/>
            <person name="Isakeit T."/>
            <person name="Cavanaugh K."/>
            <person name="Magill C."/>
            <person name="Michelmore R."/>
        </authorList>
    </citation>
    <scope>NUCLEOTIDE SEQUENCE [LARGE SCALE GENOMIC DNA]</scope>
    <source>
        <strain evidence="1">P6</strain>
    </source>
</reference>
<sequence length="1078" mass="119659">MMATTPGGKTDRRRAGSNYFQLDADRKRNTSANRSHLNQQDGGGTFGDRLSMMEVLPNSQGGNQLRGGGLEGDFADEVSIDFCCEVLYNKFGFQSGSVDNQREHVLLLLANSKARSKPQDPPGSHVLTLHKKLMSNYTEWCQFLGVPSVTYTGQPQGDLKNPLHMDIMLFLLLWGEAGNLRHMPESLCYLYHQMLNMLNQDFLGEQKVSEGWFLRQVVRPIWKEASNMQRKNRLGKNLEHTQVRNYDDINEYFWKKYCLNIEITRIGEELTKNHTKTYYEHRSIFTLVLNYYRIFQFNMMFMMVLMALGFIAAISPSGGKQWFAQFESIGEVVAPYQQQDVKLTYVGIVFALSSMGFCKTVLEACHGWHLLISNESSQTSSRSFNYGGALVFSNSKFCSSANGYVFAARGLVNLFHNDTAMGAATRAYLLMSLEKADAMPRVPEAQRRLGFFMKSLVMDIPQLTSVKEMHSFSVVTPFYSESVLISLSELNDPLVNHPVFEKVEEKGKNITILKYLITIHPEEWENFLERIDFLFDFIFCTGMIIPLVVMSCIPFLNVIQTRMMYNEGFSKVMSASSQYAFSLAAFMGVLGGIGVGWLFNLLSTLEQSASFSSYVVTYDGLLSGNVGDGTTTFMLYGSCVVGTIIAGFLNFFLGRRLAIVGGGIFSTLGMVAVSANDDLRSTLFMPGIGLLGASCGILLPSLAMYIFEISTKEMRGKAMLLLGLGFAAGSLLGGIFGTVNQLGWIWQAFVACIVIAMVTPVVNVFPESPYWVLDRRGWEACEACLVILRRKPDVQEELKIIREEETADDPGAGAFKFMVGLLLMLVSSLTTGFLNAFVSYKAASEYTDQNQLFVNAMALQISGIVIAFFFIDKLDHKSILFGTLIPVAICAGVLGFNETSMILGDSDGSGLYTSLVVMLMYFFMGLGTTSALWSACVGMFNTRGRASSTTFLFTIFFLANIGYVYMHAHDSLMSKEFLYLYAIAGLSVGVLVLLLGAATKKNGVICTKGEAQRERERINRTRAERASRNTRAPARQRNLSRVRSKSSAGNQRGPAPPGTYQMYESPASAAPPLMHAPA</sequence>
<dbReference type="Proteomes" id="UP001163321">
    <property type="component" value="Chromosome 11"/>
</dbReference>
<organism evidence="1 2">
    <name type="scientific">Peronosclerospora sorghi</name>
    <dbReference type="NCBI Taxonomy" id="230839"/>
    <lineage>
        <taxon>Eukaryota</taxon>
        <taxon>Sar</taxon>
        <taxon>Stramenopiles</taxon>
        <taxon>Oomycota</taxon>
        <taxon>Peronosporomycetes</taxon>
        <taxon>Peronosporales</taxon>
        <taxon>Peronosporaceae</taxon>
        <taxon>Peronosclerospora</taxon>
    </lineage>
</organism>
<evidence type="ECO:0000313" key="2">
    <source>
        <dbReference type="Proteomes" id="UP001163321"/>
    </source>
</evidence>
<protein>
    <submittedName>
        <fullName evidence="1">Uncharacterized protein</fullName>
    </submittedName>
</protein>
<comment type="caution">
    <text evidence="1">The sequence shown here is derived from an EMBL/GenBank/DDBJ whole genome shotgun (WGS) entry which is preliminary data.</text>
</comment>
<name>A0ACC0WN19_9STRA</name>
<accession>A0ACC0WN19</accession>
<keyword evidence="2" id="KW-1185">Reference proteome</keyword>
<evidence type="ECO:0000313" key="1">
    <source>
        <dbReference type="EMBL" id="KAI9919483.1"/>
    </source>
</evidence>